<gene>
    <name evidence="1" type="ORF">B4121_3904</name>
    <name evidence="2" type="ORF">CHCC15381_1169</name>
</gene>
<dbReference type="EMBL" id="LKPO01000026">
    <property type="protein sequence ID" value="OLF87452.1"/>
    <property type="molecule type" value="Genomic_DNA"/>
</dbReference>
<keyword evidence="4" id="KW-1185">Reference proteome</keyword>
<organism evidence="1 3">
    <name type="scientific">Bacillus paralicheniformis</name>
    <dbReference type="NCBI Taxonomy" id="1648923"/>
    <lineage>
        <taxon>Bacteria</taxon>
        <taxon>Bacillati</taxon>
        <taxon>Bacillota</taxon>
        <taxon>Bacilli</taxon>
        <taxon>Bacillales</taxon>
        <taxon>Bacillaceae</taxon>
        <taxon>Bacillus</taxon>
    </lineage>
</organism>
<proteinExistence type="predicted"/>
<reference evidence="2 4" key="2">
    <citation type="submission" date="2019-06" db="EMBL/GenBank/DDBJ databases">
        <title>Genome sequence analysis of &gt;100 Bacillus licheniformis strains suggests intrinsic resistance to this species.</title>
        <authorList>
            <person name="Wels M."/>
            <person name="Siezen R.J."/>
            <person name="Johansen E."/>
            <person name="Stuer-Lauridsen B."/>
            <person name="Bjerre K."/>
            <person name="Nielsen B.K.K."/>
        </authorList>
    </citation>
    <scope>NUCLEOTIDE SEQUENCE [LARGE SCALE GENOMIC DNA]</scope>
    <source>
        <strain evidence="2 4">BAC-15381</strain>
    </source>
</reference>
<sequence>MRNRKGCVQWTRSSHTLYINKILHVYAADEAAICFLRRKLTMNYILN</sequence>
<dbReference type="Proteomes" id="UP000429980">
    <property type="component" value="Unassembled WGS sequence"/>
</dbReference>
<name>A0A6I7TTY7_9BACI</name>
<dbReference type="AlphaFoldDB" id="A0A6I7TTY7"/>
<dbReference type="Proteomes" id="UP000185604">
    <property type="component" value="Unassembled WGS sequence"/>
</dbReference>
<dbReference type="EMBL" id="NILF01000069">
    <property type="protein sequence ID" value="TWL32947.1"/>
    <property type="molecule type" value="Genomic_DNA"/>
</dbReference>
<evidence type="ECO:0000313" key="2">
    <source>
        <dbReference type="EMBL" id="TWL32947.1"/>
    </source>
</evidence>
<protein>
    <submittedName>
        <fullName evidence="1">Uncharacterized protein</fullName>
    </submittedName>
</protein>
<comment type="caution">
    <text evidence="1">The sequence shown here is derived from an EMBL/GenBank/DDBJ whole genome shotgun (WGS) entry which is preliminary data.</text>
</comment>
<reference evidence="1 3" key="1">
    <citation type="journal article" date="2016" name="Front. Microbiol.">
        <title>High-Level Heat Resistance of Spores of Bacillus amyloliquefaciens and Bacillus licheniformis Results from the Presence of a spoVA Operon in a Tn1546 Transposon.</title>
        <authorList>
            <person name="Berendsen E.M."/>
            <person name="Koning R.A."/>
            <person name="Boekhorst J."/>
            <person name="de Jong A."/>
            <person name="Kuipers O.P."/>
            <person name="Wells-Bennik M.H."/>
        </authorList>
    </citation>
    <scope>NUCLEOTIDE SEQUENCE [LARGE SCALE GENOMIC DNA]</scope>
    <source>
        <strain evidence="1 3">B4121</strain>
    </source>
</reference>
<evidence type="ECO:0000313" key="1">
    <source>
        <dbReference type="EMBL" id="OLF87452.1"/>
    </source>
</evidence>
<evidence type="ECO:0000313" key="4">
    <source>
        <dbReference type="Proteomes" id="UP000429980"/>
    </source>
</evidence>
<accession>A0A6I7TTY7</accession>
<evidence type="ECO:0000313" key="3">
    <source>
        <dbReference type="Proteomes" id="UP000185604"/>
    </source>
</evidence>